<dbReference type="AlphaFoldDB" id="A0A2T8HTI9"/>
<gene>
    <name evidence="1" type="ORF">DDE20_11310</name>
</gene>
<dbReference type="Pfam" id="PF13578">
    <property type="entry name" value="Methyltransf_24"/>
    <property type="match status" value="1"/>
</dbReference>
<proteinExistence type="predicted"/>
<evidence type="ECO:0000313" key="2">
    <source>
        <dbReference type="Proteomes" id="UP000245911"/>
    </source>
</evidence>
<comment type="caution">
    <text evidence="1">The sequence shown here is derived from an EMBL/GenBank/DDBJ whole genome shotgun (WGS) entry which is preliminary data.</text>
</comment>
<dbReference type="EMBL" id="QDKM01000004">
    <property type="protein sequence ID" value="PVH28759.1"/>
    <property type="molecule type" value="Genomic_DNA"/>
</dbReference>
<dbReference type="OrthoDB" id="7192174at2"/>
<dbReference type="RefSeq" id="WP_116558600.1">
    <property type="nucleotide sequence ID" value="NZ_QDKM01000004.1"/>
</dbReference>
<protein>
    <submittedName>
        <fullName evidence="1">Class I SAM-dependent methyltransferase</fullName>
    </submittedName>
</protein>
<dbReference type="SUPFAM" id="SSF53335">
    <property type="entry name" value="S-adenosyl-L-methionine-dependent methyltransferases"/>
    <property type="match status" value="1"/>
</dbReference>
<reference evidence="1 2" key="1">
    <citation type="submission" date="2018-04" db="EMBL/GenBank/DDBJ databases">
        <title>Pararhodobacter oceanense sp. nov., isolated from marine intertidal sediment.</title>
        <authorList>
            <person name="Wang X.-L."/>
            <person name="Du Z.-J."/>
        </authorList>
    </citation>
    <scope>NUCLEOTIDE SEQUENCE [LARGE SCALE GENOMIC DNA]</scope>
    <source>
        <strain evidence="1 2">AM505</strain>
    </source>
</reference>
<evidence type="ECO:0000313" key="1">
    <source>
        <dbReference type="EMBL" id="PVH28759.1"/>
    </source>
</evidence>
<sequence length="232" mass="25991">MNFDDVPGWFMPIDQAAFTWILGFQNRSEPEGGLVELGVFKGKSAIVMGNFLRAGEVFTACDLFDDITTSEAADEGEKRFFKTQSLTQAEFERNYLAFHKELPRIVRAPTGEVTRHVAPETARFVHIDAGHTYDLVREDTASARVMLRENGVVVFDDYRKANTMGTGAAVWEAVLNEGLKPIVNTDFKLYATWGDPAPLQEEIRRCAAKSGWCGAVGPVMIRDMPMLHLRRN</sequence>
<organism evidence="1 2">
    <name type="scientific">Pararhodobacter oceanensis</name>
    <dbReference type="NCBI Taxonomy" id="2172121"/>
    <lineage>
        <taxon>Bacteria</taxon>
        <taxon>Pseudomonadati</taxon>
        <taxon>Pseudomonadota</taxon>
        <taxon>Alphaproteobacteria</taxon>
        <taxon>Rhodobacterales</taxon>
        <taxon>Paracoccaceae</taxon>
        <taxon>Pararhodobacter</taxon>
    </lineage>
</organism>
<dbReference type="Gene3D" id="3.40.50.150">
    <property type="entry name" value="Vaccinia Virus protein VP39"/>
    <property type="match status" value="1"/>
</dbReference>
<keyword evidence="1" id="KW-0489">Methyltransferase</keyword>
<keyword evidence="2" id="KW-1185">Reference proteome</keyword>
<name>A0A2T8HTI9_9RHOB</name>
<accession>A0A2T8HTI9</accession>
<keyword evidence="1" id="KW-0808">Transferase</keyword>
<dbReference type="GO" id="GO:0032259">
    <property type="term" value="P:methylation"/>
    <property type="evidence" value="ECO:0007669"/>
    <property type="project" value="UniProtKB-KW"/>
</dbReference>
<dbReference type="InterPro" id="IPR029063">
    <property type="entry name" value="SAM-dependent_MTases_sf"/>
</dbReference>
<dbReference type="GO" id="GO:0008168">
    <property type="term" value="F:methyltransferase activity"/>
    <property type="evidence" value="ECO:0007669"/>
    <property type="project" value="UniProtKB-KW"/>
</dbReference>
<dbReference type="Proteomes" id="UP000245911">
    <property type="component" value="Unassembled WGS sequence"/>
</dbReference>